<dbReference type="Pfam" id="PF13347">
    <property type="entry name" value="MFS_2"/>
    <property type="match status" value="1"/>
</dbReference>
<keyword evidence="2" id="KW-0472">Membrane</keyword>
<feature type="transmembrane region" description="Helical" evidence="2">
    <location>
        <begin position="320"/>
        <end position="345"/>
    </location>
</feature>
<feature type="transmembrane region" description="Helical" evidence="2">
    <location>
        <begin position="366"/>
        <end position="386"/>
    </location>
</feature>
<feature type="transmembrane region" description="Helical" evidence="2">
    <location>
        <begin position="108"/>
        <end position="131"/>
    </location>
</feature>
<feature type="transmembrane region" description="Helical" evidence="2">
    <location>
        <begin position="263"/>
        <end position="285"/>
    </location>
</feature>
<reference evidence="3 4" key="1">
    <citation type="journal article" date="2024" name="Chem. Sci.">
        <title>Discovery of a lagriamide polyketide by integrated genome mining, isotopic labeling, and untargeted metabolomics.</title>
        <authorList>
            <person name="Fergusson C.H."/>
            <person name="Saulog J."/>
            <person name="Paulo B.S."/>
            <person name="Wilson D.M."/>
            <person name="Liu D.Y."/>
            <person name="Morehouse N.J."/>
            <person name="Waterworth S."/>
            <person name="Barkei J."/>
            <person name="Gray C.A."/>
            <person name="Kwan J.C."/>
            <person name="Eustaquio A.S."/>
            <person name="Linington R.G."/>
        </authorList>
    </citation>
    <scope>NUCLEOTIDE SEQUENCE [LARGE SCALE GENOMIC DNA]</scope>
    <source>
        <strain evidence="3 4">RL17-338-BIF-B</strain>
    </source>
</reference>
<sequence>MTLARPARNSRLLRYAAPAIPLSMLLMPPIMYIPPFYATEMHLSMTVVGVIFFLARLWDAVIDPLVGSLSDQTRSRWGRRKPWIAFGVIPLLISAYLLFQPSKSVSPAYLLIVIFFFYLAWTIVQIPYLSWGAEISADYRERNRVVGFREGGTMIGILLVTGVPALIFYNQVPSVRQILGVFFALTVVLLPLTTLLALWGVPDASSANFEKTSILRAVRTLSTNRPFLRLISGTFIIWLAVYIYNAGIFFVLEKNLQFSSTNFLRVVFLQFLIGTAATPVIVKLADKFGKHTVLAGAAILTALAFTALSQARPGNTTDVVLFFGVLGLTISPIWVLPTALVADAADLGELLGGGKKEGLYMACYNLAMKIAIAASVGIALPLLSYLGFNPNLATTADGAQALRVVALYLPAALLFLGAMVMAGYPVDAKAHAAIRLELDEHRQRLAVSK</sequence>
<accession>A0ABV1LXX9</accession>
<feature type="transmembrane region" description="Helical" evidence="2">
    <location>
        <begin position="12"/>
        <end position="31"/>
    </location>
</feature>
<dbReference type="InterPro" id="IPR036259">
    <property type="entry name" value="MFS_trans_sf"/>
</dbReference>
<dbReference type="EMBL" id="JAOALG010000002">
    <property type="protein sequence ID" value="MEQ5843771.1"/>
    <property type="molecule type" value="Genomic_DNA"/>
</dbReference>
<feature type="transmembrane region" description="Helical" evidence="2">
    <location>
        <begin position="178"/>
        <end position="201"/>
    </location>
</feature>
<feature type="transmembrane region" description="Helical" evidence="2">
    <location>
        <begin position="83"/>
        <end position="102"/>
    </location>
</feature>
<comment type="caution">
    <text evidence="3">The sequence shown here is derived from an EMBL/GenBank/DDBJ whole genome shotgun (WGS) entry which is preliminary data.</text>
</comment>
<feature type="transmembrane region" description="Helical" evidence="2">
    <location>
        <begin position="152"/>
        <end position="172"/>
    </location>
</feature>
<keyword evidence="2" id="KW-1133">Transmembrane helix</keyword>
<evidence type="ECO:0000313" key="4">
    <source>
        <dbReference type="Proteomes" id="UP001469089"/>
    </source>
</evidence>
<evidence type="ECO:0000313" key="3">
    <source>
        <dbReference type="EMBL" id="MEQ5843771.1"/>
    </source>
</evidence>
<keyword evidence="4" id="KW-1185">Reference proteome</keyword>
<evidence type="ECO:0000256" key="2">
    <source>
        <dbReference type="SAM" id="Phobius"/>
    </source>
</evidence>
<dbReference type="Gene3D" id="1.20.1250.20">
    <property type="entry name" value="MFS general substrate transporter like domains"/>
    <property type="match status" value="2"/>
</dbReference>
<feature type="transmembrane region" description="Helical" evidence="2">
    <location>
        <begin position="227"/>
        <end position="251"/>
    </location>
</feature>
<feature type="transmembrane region" description="Helical" evidence="2">
    <location>
        <begin position="43"/>
        <end position="62"/>
    </location>
</feature>
<protein>
    <submittedName>
        <fullName evidence="3">MFS transporter</fullName>
    </submittedName>
</protein>
<dbReference type="RefSeq" id="WP_349545377.1">
    <property type="nucleotide sequence ID" value="NZ_JAOALG010000002.1"/>
</dbReference>
<proteinExistence type="inferred from homology"/>
<evidence type="ECO:0000256" key="1">
    <source>
        <dbReference type="ARBA" id="ARBA00009617"/>
    </source>
</evidence>
<dbReference type="SUPFAM" id="SSF103473">
    <property type="entry name" value="MFS general substrate transporter"/>
    <property type="match status" value="1"/>
</dbReference>
<comment type="similarity">
    <text evidence="1">Belongs to the sodium:galactoside symporter (TC 2.A.2) family.</text>
</comment>
<gene>
    <name evidence="3" type="ORF">N0A02_30390</name>
</gene>
<feature type="transmembrane region" description="Helical" evidence="2">
    <location>
        <begin position="406"/>
        <end position="426"/>
    </location>
</feature>
<keyword evidence="2" id="KW-0812">Transmembrane</keyword>
<dbReference type="PANTHER" id="PTHR11328:SF24">
    <property type="entry name" value="MAJOR FACILITATOR SUPERFAMILY (MFS) PROFILE DOMAIN-CONTAINING PROTEIN"/>
    <property type="match status" value="1"/>
</dbReference>
<organism evidence="3 4">
    <name type="scientific">Paraburkholderia acidicola</name>
    <dbReference type="NCBI Taxonomy" id="1912599"/>
    <lineage>
        <taxon>Bacteria</taxon>
        <taxon>Pseudomonadati</taxon>
        <taxon>Pseudomonadota</taxon>
        <taxon>Betaproteobacteria</taxon>
        <taxon>Burkholderiales</taxon>
        <taxon>Burkholderiaceae</taxon>
        <taxon>Paraburkholderia</taxon>
    </lineage>
</organism>
<name>A0ABV1LXX9_9BURK</name>
<feature type="transmembrane region" description="Helical" evidence="2">
    <location>
        <begin position="292"/>
        <end position="308"/>
    </location>
</feature>
<dbReference type="InterPro" id="IPR039672">
    <property type="entry name" value="MFS_2"/>
</dbReference>
<dbReference type="Proteomes" id="UP001469089">
    <property type="component" value="Unassembled WGS sequence"/>
</dbReference>
<dbReference type="PANTHER" id="PTHR11328">
    <property type="entry name" value="MAJOR FACILITATOR SUPERFAMILY DOMAIN-CONTAINING PROTEIN"/>
    <property type="match status" value="1"/>
</dbReference>